<evidence type="ECO:0000256" key="1">
    <source>
        <dbReference type="SAM" id="MobiDB-lite"/>
    </source>
</evidence>
<dbReference type="AlphaFoldDB" id="A0A1R1Y778"/>
<feature type="region of interest" description="Disordered" evidence="1">
    <location>
        <begin position="479"/>
        <end position="514"/>
    </location>
</feature>
<dbReference type="Proteomes" id="UP000187429">
    <property type="component" value="Unassembled WGS sequence"/>
</dbReference>
<evidence type="ECO:0000313" key="3">
    <source>
        <dbReference type="Proteomes" id="UP000187429"/>
    </source>
</evidence>
<comment type="caution">
    <text evidence="2">The sequence shown here is derived from an EMBL/GenBank/DDBJ whole genome shotgun (WGS) entry which is preliminary data.</text>
</comment>
<organism evidence="2 3">
    <name type="scientific">Smittium culicis</name>
    <dbReference type="NCBI Taxonomy" id="133412"/>
    <lineage>
        <taxon>Eukaryota</taxon>
        <taxon>Fungi</taxon>
        <taxon>Fungi incertae sedis</taxon>
        <taxon>Zoopagomycota</taxon>
        <taxon>Kickxellomycotina</taxon>
        <taxon>Harpellomycetes</taxon>
        <taxon>Harpellales</taxon>
        <taxon>Legeriomycetaceae</taxon>
        <taxon>Smittium</taxon>
    </lineage>
</organism>
<protein>
    <submittedName>
        <fullName evidence="2">Uncharacterized protein</fullName>
    </submittedName>
</protein>
<reference evidence="3" key="1">
    <citation type="submission" date="2017-01" db="EMBL/GenBank/DDBJ databases">
        <authorList>
            <person name="Wang Y."/>
            <person name="White M."/>
            <person name="Kvist S."/>
            <person name="Moncalvo J.-M."/>
        </authorList>
    </citation>
    <scope>NUCLEOTIDE SEQUENCE [LARGE SCALE GENOMIC DNA]</scope>
    <source>
        <strain evidence="3">ID-206-W2</strain>
    </source>
</reference>
<evidence type="ECO:0000313" key="2">
    <source>
        <dbReference type="EMBL" id="OMJ22847.1"/>
    </source>
</evidence>
<gene>
    <name evidence="2" type="ORF">AYI69_g5235</name>
</gene>
<name>A0A1R1Y778_9FUNG</name>
<proteinExistence type="predicted"/>
<sequence>MLYRKIFVQLISCFNFDIEDFYSDLATKFVYKSNNYKLEDKLIPKRSSKAEDPGDFPELENLSSSSTILIENSITAKIKSLNYILEYLTSLTKLDKSLNSDLRFLLDYDDTPNSQFAFEFGSFGKSDSNVTDLDDSYQSSNVECINRILSIFSDKNLDDDNELLPNNTLKNLWDFFTGLTTNPDINSNDYSDTTPPPTISSNMIFKFYNQKFLDLKLQLFDIFINYLSLDISLNIKNPLNTHLYKILCHSRSGFGFVAKINDPLNLIKSTFNKNYNQPILNLLTITNQLPSQINSSFSLIDLSSSIYKLFDCLSILSFSKSLQINSLISATYTWLKESTISSRITFIKGIISDMIRIKLINIDVFTRYSMDNSIKYMPTTINALTSTVVFNHEPTAIKDYSKLKLNSSSPINLKKIIFILLNIRVNRRKNGKFEIDVLDQFYELAILVELMVTCYIRLLFDESKSKFISSNEFNSATLAPSSPIKASSPNNGVAKISEKKNRSRKKTNNGYNAKKIPVTCNKNTNSGYSSSCNCEIKSNGEPEKHQENIGVETSKGNTKNNAELIIQNGIYLQQISSLTFSTNTSGKLHQTSNFMDGSPSCFYKNSGASLAQLIGPLTMFTASIINQIKGLNIPNTKLAEQDRDLAKSVIDSIQVLMDGLISLINSICSN</sequence>
<feature type="compositionally biased region" description="Polar residues" evidence="1">
    <location>
        <begin position="479"/>
        <end position="491"/>
    </location>
</feature>
<accession>A0A1R1Y778</accession>
<dbReference type="EMBL" id="LSSM01002152">
    <property type="protein sequence ID" value="OMJ22847.1"/>
    <property type="molecule type" value="Genomic_DNA"/>
</dbReference>
<keyword evidence="3" id="KW-1185">Reference proteome</keyword>